<dbReference type="PANTHER" id="PTHR45745">
    <property type="entry name" value="PHOSPHOMANNOMUTASE 45A"/>
    <property type="match status" value="1"/>
</dbReference>
<evidence type="ECO:0000259" key="17">
    <source>
        <dbReference type="Pfam" id="PF02879"/>
    </source>
</evidence>
<dbReference type="GO" id="GO:0000287">
    <property type="term" value="F:magnesium ion binding"/>
    <property type="evidence" value="ECO:0007669"/>
    <property type="project" value="InterPro"/>
</dbReference>
<comment type="catalytic activity">
    <reaction evidence="1">
        <text>alpha-D-glucose 1-phosphate = alpha-D-glucose 6-phosphate</text>
        <dbReference type="Rhea" id="RHEA:23536"/>
        <dbReference type="ChEBI" id="CHEBI:58225"/>
        <dbReference type="ChEBI" id="CHEBI:58601"/>
        <dbReference type="EC" id="5.4.2.2"/>
    </reaction>
</comment>
<accession>A0A923LIU7</accession>
<feature type="domain" description="Alpha-D-phosphohexomutase alpha/beta/alpha" evidence="16">
    <location>
        <begin position="43"/>
        <end position="181"/>
    </location>
</feature>
<evidence type="ECO:0000256" key="9">
    <source>
        <dbReference type="ARBA" id="ARBA00022842"/>
    </source>
</evidence>
<name>A0A923LIU7_9FIRM</name>
<dbReference type="EMBL" id="JACOPF010000002">
    <property type="protein sequence ID" value="MBC5689486.1"/>
    <property type="molecule type" value="Genomic_DNA"/>
</dbReference>
<gene>
    <name evidence="19" type="ORF">H8S37_11205</name>
</gene>
<evidence type="ECO:0000259" key="18">
    <source>
        <dbReference type="Pfam" id="PF02880"/>
    </source>
</evidence>
<dbReference type="InterPro" id="IPR036900">
    <property type="entry name" value="A-D-PHexomutase_C_sf"/>
</dbReference>
<evidence type="ECO:0000256" key="14">
    <source>
        <dbReference type="RuleBase" id="RU004326"/>
    </source>
</evidence>
<dbReference type="GO" id="GO:0004614">
    <property type="term" value="F:phosphoglucomutase activity"/>
    <property type="evidence" value="ECO:0007669"/>
    <property type="project" value="UniProtKB-EC"/>
</dbReference>
<dbReference type="Pfam" id="PF02879">
    <property type="entry name" value="PGM_PMM_II"/>
    <property type="match status" value="1"/>
</dbReference>
<dbReference type="GO" id="GO:0006166">
    <property type="term" value="P:purine ribonucleoside salvage"/>
    <property type="evidence" value="ECO:0007669"/>
    <property type="project" value="TreeGrafter"/>
</dbReference>
<dbReference type="PRINTS" id="PR00509">
    <property type="entry name" value="PGMPMM"/>
</dbReference>
<dbReference type="InterPro" id="IPR016066">
    <property type="entry name" value="A-D-PHexomutase_CS"/>
</dbReference>
<sequence length="564" mass="63765">MEAEKRYLQWKEKTRCQEQIQKELSEMEGHPEQIEECFGKELEFGTAGLRGKLGAGTNRMNVITVGRVTQGIAEYIADRGAQYKDRGVVIAYDCRHCSEEFARLAAEIFAANGIKVFLFASLRPTPELSFAIRQLKAAGGVNITASHNPKQYNGYKVYWETGAQVMSDIADEMLEKIQKTDMFEGVHRMEYKKAVSNGNIVILSEEMDEKYLQLVKSLAIHEKEELATDIAIVYTPLNGAGSRPVQKILKERGFCNVSVVEEQKDPDPDFTTVGYPNPEDRKAFALAEKLGTEINAEVLIATDPDSDRMAVEVRDENGSYAALNGNQTGVLLIAYILEGRKEKKSLPAKGGMIKSIVTGDMGAKICQAYGVKTYETLTGFKNICGKIPQLKEEGREYVFGYEESIGYAISEEVRDKDGISAAMYICEMAAYYKKQGRTLLQVLDALYEQYGFYKEEQVSFVLEGMKGTERIKRIMQRCREEQFVQFGGMKIEEKIDYRNGYKEIAKSDVLKFVLEDENWFAVRPSGTEPKIKFYFYAKADNEREALKRLQKVKEDVLSFAEGIE</sequence>
<evidence type="ECO:0000256" key="1">
    <source>
        <dbReference type="ARBA" id="ARBA00000443"/>
    </source>
</evidence>
<dbReference type="GO" id="GO:0008973">
    <property type="term" value="F:phosphopentomutase activity"/>
    <property type="evidence" value="ECO:0007669"/>
    <property type="project" value="TreeGrafter"/>
</dbReference>
<evidence type="ECO:0000256" key="13">
    <source>
        <dbReference type="ARBA" id="ARBA00041467"/>
    </source>
</evidence>
<dbReference type="InterPro" id="IPR016055">
    <property type="entry name" value="A-D-PHexomutase_a/b/a-I/II/III"/>
</dbReference>
<keyword evidence="9 14" id="KW-0460">Magnesium</keyword>
<proteinExistence type="inferred from homology"/>
<evidence type="ECO:0000256" key="12">
    <source>
        <dbReference type="ARBA" id="ARBA00041398"/>
    </source>
</evidence>
<dbReference type="CDD" id="cd05799">
    <property type="entry name" value="PGM2"/>
    <property type="match status" value="1"/>
</dbReference>
<dbReference type="Pfam" id="PF02880">
    <property type="entry name" value="PGM_PMM_III"/>
    <property type="match status" value="1"/>
</dbReference>
<evidence type="ECO:0000256" key="10">
    <source>
        <dbReference type="ARBA" id="ARBA00023235"/>
    </source>
</evidence>
<dbReference type="SUPFAM" id="SSF55957">
    <property type="entry name" value="Phosphoglucomutase, C-terminal domain"/>
    <property type="match status" value="1"/>
</dbReference>
<dbReference type="InterPro" id="IPR005843">
    <property type="entry name" value="A-D-PHexomutase_C"/>
</dbReference>
<evidence type="ECO:0000256" key="2">
    <source>
        <dbReference type="ARBA" id="ARBA00001946"/>
    </source>
</evidence>
<dbReference type="GO" id="GO:0005975">
    <property type="term" value="P:carbohydrate metabolic process"/>
    <property type="evidence" value="ECO:0007669"/>
    <property type="project" value="InterPro"/>
</dbReference>
<dbReference type="Pfam" id="PF00408">
    <property type="entry name" value="PGM_PMM_IV"/>
    <property type="match status" value="1"/>
</dbReference>
<dbReference type="Pfam" id="PF02878">
    <property type="entry name" value="PGM_PMM_I"/>
    <property type="match status" value="1"/>
</dbReference>
<evidence type="ECO:0000256" key="6">
    <source>
        <dbReference type="ARBA" id="ARBA00012728"/>
    </source>
</evidence>
<comment type="caution">
    <text evidence="19">The sequence shown here is derived from an EMBL/GenBank/DDBJ whole genome shotgun (WGS) entry which is preliminary data.</text>
</comment>
<evidence type="ECO:0000256" key="5">
    <source>
        <dbReference type="ARBA" id="ARBA00010231"/>
    </source>
</evidence>
<evidence type="ECO:0000259" key="16">
    <source>
        <dbReference type="Pfam" id="PF02878"/>
    </source>
</evidence>
<evidence type="ECO:0000256" key="3">
    <source>
        <dbReference type="ARBA" id="ARBA00005164"/>
    </source>
</evidence>
<dbReference type="InterPro" id="IPR005841">
    <property type="entry name" value="Alpha-D-phosphohexomutase_SF"/>
</dbReference>
<evidence type="ECO:0000313" key="20">
    <source>
        <dbReference type="Proteomes" id="UP000652477"/>
    </source>
</evidence>
<comment type="pathway">
    <text evidence="3">Glycolipid metabolism; diglucosyl-diacylglycerol biosynthesis.</text>
</comment>
<dbReference type="PANTHER" id="PTHR45745:SF1">
    <property type="entry name" value="PHOSPHOGLUCOMUTASE 2B-RELATED"/>
    <property type="match status" value="1"/>
</dbReference>
<dbReference type="RefSeq" id="WP_186876155.1">
    <property type="nucleotide sequence ID" value="NZ_JACOPF010000002.1"/>
</dbReference>
<comment type="pathway">
    <text evidence="4">Lipid metabolism.</text>
</comment>
<dbReference type="InterPro" id="IPR005845">
    <property type="entry name" value="A-D-PHexomutase_a/b/a-II"/>
</dbReference>
<protein>
    <recommendedName>
        <fullName evidence="11">Phosphoglucomutase</fullName>
        <ecNumber evidence="6">5.4.2.2</ecNumber>
    </recommendedName>
    <alternativeName>
        <fullName evidence="13">Alpha-phosphoglucomutase</fullName>
    </alternativeName>
    <alternativeName>
        <fullName evidence="12">Glucose phosphomutase</fullName>
    </alternativeName>
</protein>
<dbReference type="Proteomes" id="UP000652477">
    <property type="component" value="Unassembled WGS sequence"/>
</dbReference>
<keyword evidence="20" id="KW-1185">Reference proteome</keyword>
<dbReference type="Gene3D" id="3.30.310.50">
    <property type="entry name" value="Alpha-D-phosphohexomutase, C-terminal domain"/>
    <property type="match status" value="1"/>
</dbReference>
<evidence type="ECO:0000313" key="19">
    <source>
        <dbReference type="EMBL" id="MBC5689486.1"/>
    </source>
</evidence>
<evidence type="ECO:0000256" key="11">
    <source>
        <dbReference type="ARBA" id="ARBA00039995"/>
    </source>
</evidence>
<feature type="domain" description="Alpha-D-phosphohexomutase C-terminal" evidence="15">
    <location>
        <begin position="506"/>
        <end position="543"/>
    </location>
</feature>
<dbReference type="EC" id="5.4.2.2" evidence="6"/>
<reference evidence="19" key="1">
    <citation type="submission" date="2020-08" db="EMBL/GenBank/DDBJ databases">
        <title>Genome public.</title>
        <authorList>
            <person name="Liu C."/>
            <person name="Sun Q."/>
        </authorList>
    </citation>
    <scope>NUCLEOTIDE SEQUENCE</scope>
    <source>
        <strain evidence="19">NSJ-55</strain>
    </source>
</reference>
<dbReference type="PROSITE" id="PS00710">
    <property type="entry name" value="PGM_PMM"/>
    <property type="match status" value="1"/>
</dbReference>
<dbReference type="Gene3D" id="3.40.120.10">
    <property type="entry name" value="Alpha-D-Glucose-1,6-Bisphosphate, subunit A, domain 3"/>
    <property type="match status" value="3"/>
</dbReference>
<evidence type="ECO:0000256" key="4">
    <source>
        <dbReference type="ARBA" id="ARBA00005189"/>
    </source>
</evidence>
<evidence type="ECO:0000259" key="15">
    <source>
        <dbReference type="Pfam" id="PF00408"/>
    </source>
</evidence>
<keyword evidence="8 14" id="KW-0479">Metal-binding</keyword>
<organism evidence="19 20">
    <name type="scientific">Mediterraneibacter hominis</name>
    <dbReference type="NCBI Taxonomy" id="2763054"/>
    <lineage>
        <taxon>Bacteria</taxon>
        <taxon>Bacillati</taxon>
        <taxon>Bacillota</taxon>
        <taxon>Clostridia</taxon>
        <taxon>Lachnospirales</taxon>
        <taxon>Lachnospiraceae</taxon>
        <taxon>Mediterraneibacter</taxon>
    </lineage>
</organism>
<keyword evidence="7" id="KW-0597">Phosphoprotein</keyword>
<feature type="domain" description="Alpha-D-phosphohexomutase alpha/beta/alpha" evidence="17">
    <location>
        <begin position="210"/>
        <end position="318"/>
    </location>
</feature>
<dbReference type="InterPro" id="IPR005844">
    <property type="entry name" value="A-D-PHexomutase_a/b/a-I"/>
</dbReference>
<comment type="cofactor">
    <cofactor evidence="2">
        <name>Mg(2+)</name>
        <dbReference type="ChEBI" id="CHEBI:18420"/>
    </cofactor>
</comment>
<evidence type="ECO:0000256" key="7">
    <source>
        <dbReference type="ARBA" id="ARBA00022553"/>
    </source>
</evidence>
<feature type="domain" description="Alpha-D-phosphohexomutase alpha/beta/alpha" evidence="18">
    <location>
        <begin position="324"/>
        <end position="450"/>
    </location>
</feature>
<dbReference type="SUPFAM" id="SSF53738">
    <property type="entry name" value="Phosphoglucomutase, first 3 domains"/>
    <property type="match status" value="3"/>
</dbReference>
<dbReference type="AlphaFoldDB" id="A0A923LIU7"/>
<keyword evidence="10" id="KW-0413">Isomerase</keyword>
<dbReference type="InterPro" id="IPR005846">
    <property type="entry name" value="A-D-PHexomutase_a/b/a-III"/>
</dbReference>
<comment type="similarity">
    <text evidence="5 14">Belongs to the phosphohexose mutase family.</text>
</comment>
<evidence type="ECO:0000256" key="8">
    <source>
        <dbReference type="ARBA" id="ARBA00022723"/>
    </source>
</evidence>